<feature type="signal peptide" evidence="1">
    <location>
        <begin position="1"/>
        <end position="19"/>
    </location>
</feature>
<keyword evidence="3" id="KW-0969">Cilium</keyword>
<dbReference type="GO" id="GO:0044780">
    <property type="term" value="P:bacterial-type flagellum assembly"/>
    <property type="evidence" value="ECO:0007669"/>
    <property type="project" value="InterPro"/>
</dbReference>
<evidence type="ECO:0000313" key="4">
    <source>
        <dbReference type="Proteomes" id="UP000245533"/>
    </source>
</evidence>
<dbReference type="InterPro" id="IPR039246">
    <property type="entry name" value="Flagellar_FlgA"/>
</dbReference>
<keyword evidence="1" id="KW-0732">Signal</keyword>
<reference evidence="3 4" key="1">
    <citation type="submission" date="2018-05" db="EMBL/GenBank/DDBJ databases">
        <title>Rhodohalobacter halophilus gen. nov., sp. nov., a moderately halophilic member of the family Balneolaceae.</title>
        <authorList>
            <person name="Liu Z.-W."/>
        </authorList>
    </citation>
    <scope>NUCLEOTIDE SEQUENCE [LARGE SCALE GENOMIC DNA]</scope>
    <source>
        <strain evidence="3 4">8A47</strain>
    </source>
</reference>
<dbReference type="EMBL" id="QGGB01000011">
    <property type="protein sequence ID" value="PWN05197.1"/>
    <property type="molecule type" value="Genomic_DNA"/>
</dbReference>
<evidence type="ECO:0000313" key="3">
    <source>
        <dbReference type="EMBL" id="PWN05197.1"/>
    </source>
</evidence>
<organism evidence="3 4">
    <name type="scientific">Rhodohalobacter mucosus</name>
    <dbReference type="NCBI Taxonomy" id="2079485"/>
    <lineage>
        <taxon>Bacteria</taxon>
        <taxon>Pseudomonadati</taxon>
        <taxon>Balneolota</taxon>
        <taxon>Balneolia</taxon>
        <taxon>Balneolales</taxon>
        <taxon>Balneolaceae</taxon>
        <taxon>Rhodohalobacter</taxon>
    </lineage>
</organism>
<dbReference type="Gene3D" id="2.30.30.760">
    <property type="match status" value="1"/>
</dbReference>
<dbReference type="PANTHER" id="PTHR36307:SF1">
    <property type="entry name" value="FLAGELLA BASAL BODY P-RING FORMATION PROTEIN FLGA"/>
    <property type="match status" value="1"/>
</dbReference>
<evidence type="ECO:0000259" key="2">
    <source>
        <dbReference type="Pfam" id="PF13144"/>
    </source>
</evidence>
<dbReference type="GO" id="GO:0042597">
    <property type="term" value="C:periplasmic space"/>
    <property type="evidence" value="ECO:0007669"/>
    <property type="project" value="UniProtKB-SubCell"/>
</dbReference>
<dbReference type="InterPro" id="IPR017585">
    <property type="entry name" value="SAF_FlgA"/>
</dbReference>
<keyword evidence="1" id="KW-0574">Periplasm</keyword>
<keyword evidence="4" id="KW-1185">Reference proteome</keyword>
<comment type="caution">
    <text evidence="3">The sequence shown here is derived from an EMBL/GenBank/DDBJ whole genome shotgun (WGS) entry which is preliminary data.</text>
</comment>
<accession>A0A316TKW9</accession>
<gene>
    <name evidence="3" type="primary">flgA</name>
    <name evidence="3" type="ORF">DDZ15_15850</name>
</gene>
<dbReference type="Pfam" id="PF13144">
    <property type="entry name" value="ChapFlgA"/>
    <property type="match status" value="1"/>
</dbReference>
<keyword evidence="3" id="KW-0282">Flagellum</keyword>
<dbReference type="AlphaFoldDB" id="A0A316TKW9"/>
<keyword evidence="1" id="KW-1005">Bacterial flagellum biogenesis</keyword>
<dbReference type="NCBIfam" id="TIGR03170">
    <property type="entry name" value="flgA_cterm"/>
    <property type="match status" value="1"/>
</dbReference>
<dbReference type="Proteomes" id="UP000245533">
    <property type="component" value="Unassembled WGS sequence"/>
</dbReference>
<protein>
    <recommendedName>
        <fullName evidence="1">Flagella basal body P-ring formation protein FlgA</fullName>
    </recommendedName>
</protein>
<dbReference type="PANTHER" id="PTHR36307">
    <property type="entry name" value="FLAGELLA BASAL BODY P-RING FORMATION PROTEIN FLGA"/>
    <property type="match status" value="1"/>
</dbReference>
<feature type="chain" id="PRO_5016190537" description="Flagella basal body P-ring formation protein FlgA" evidence="1">
    <location>
        <begin position="20"/>
        <end position="232"/>
    </location>
</feature>
<feature type="domain" description="Flagella basal body P-ring formation protein FlgA SAF" evidence="2">
    <location>
        <begin position="107"/>
        <end position="227"/>
    </location>
</feature>
<comment type="function">
    <text evidence="1">Involved in the assembly process of the P-ring formation. It may associate with FlgF on the rod constituting a structure essential for the P-ring assembly or may act as a modulator protein for the P-ring assembly.</text>
</comment>
<evidence type="ECO:0000256" key="1">
    <source>
        <dbReference type="RuleBase" id="RU362063"/>
    </source>
</evidence>
<name>A0A316TKW9_9BACT</name>
<comment type="subcellular location">
    <subcellularLocation>
        <location evidence="1">Periplasm</location>
    </subcellularLocation>
</comment>
<keyword evidence="3" id="KW-0966">Cell projection</keyword>
<comment type="similarity">
    <text evidence="1">Belongs to the FlgA family.</text>
</comment>
<sequence length="232" mass="26186">MNPGRMIIVLILLFSTMLAAEQVGSPETTETALIRLAENELADTWPDARFRVDLRWVHDQLKNISIESLQAVRFRSRGLPRGLISADVTTVNGARYPAQFEISVTLQVARLNSPVQRGDLIHREDLTYDWMEFTNSGRLPADTGGAGEWLASRQLRQGSPLLEGDLKQPPSIKRGDQAVMIYQNGKMAIELFCRARQDGAEGEVITLKCEETGKRYRAEVLDNNYVKWRQTL</sequence>
<proteinExistence type="inferred from homology"/>